<feature type="domain" description="Response regulatory" evidence="4">
    <location>
        <begin position="9"/>
        <end position="124"/>
    </location>
</feature>
<dbReference type="SUPFAM" id="SSF55073">
    <property type="entry name" value="Nucleotide cyclase"/>
    <property type="match status" value="1"/>
</dbReference>
<evidence type="ECO:0000313" key="7">
    <source>
        <dbReference type="Proteomes" id="UP000293296"/>
    </source>
</evidence>
<dbReference type="InterPro" id="IPR043128">
    <property type="entry name" value="Rev_trsase/Diguanyl_cyclase"/>
</dbReference>
<sequence length="305" mass="32829">MELPTAPATILIVDDAPSNLAVLTEALRSEYDVRIASSGAQALRLVEESPPDLILLDILMPDMDGYEVCRRFKARAATRNIPIIFLTAKGDVADETLGLALGAVDYIVKPVSVPIVQARVRTHVELKRRGDLLETLSMRDGLTGIANRRRFNDCLNRAWRQAMRGATSMSLLMADIDCFKAYNDTYGHMAGDECLKAVAATLAGVLKRPGDLAARFGGEEFVVILEETDLAGAMHLAEAMRLAVSDLGLTHDGSCVSKVVTITLGAACCVPKAGGSAENLLCLADRKLYEAKMAGRNRVLGTQLV</sequence>
<keyword evidence="7" id="KW-1185">Reference proteome</keyword>
<dbReference type="InterPro" id="IPR000160">
    <property type="entry name" value="GGDEF_dom"/>
</dbReference>
<name>A0A4P6HKB4_9BACT</name>
<feature type="modified residue" description="4-aspartylphosphate" evidence="3">
    <location>
        <position position="57"/>
    </location>
</feature>
<dbReference type="GO" id="GO:0052621">
    <property type="term" value="F:diguanylate cyclase activity"/>
    <property type="evidence" value="ECO:0007669"/>
    <property type="project" value="UniProtKB-EC"/>
</dbReference>
<dbReference type="FunFam" id="3.30.70.270:FF:000001">
    <property type="entry name" value="Diguanylate cyclase domain protein"/>
    <property type="match status" value="1"/>
</dbReference>
<dbReference type="EC" id="2.7.7.65" evidence="1"/>
<dbReference type="GO" id="GO:0005886">
    <property type="term" value="C:plasma membrane"/>
    <property type="evidence" value="ECO:0007669"/>
    <property type="project" value="TreeGrafter"/>
</dbReference>
<feature type="domain" description="GGDEF" evidence="5">
    <location>
        <begin position="167"/>
        <end position="304"/>
    </location>
</feature>
<dbReference type="GO" id="GO:0000160">
    <property type="term" value="P:phosphorelay signal transduction system"/>
    <property type="evidence" value="ECO:0007669"/>
    <property type="project" value="InterPro"/>
</dbReference>
<evidence type="ECO:0000256" key="3">
    <source>
        <dbReference type="PROSITE-ProRule" id="PRU00169"/>
    </source>
</evidence>
<dbReference type="GO" id="GO:1902201">
    <property type="term" value="P:negative regulation of bacterial-type flagellum-dependent cell motility"/>
    <property type="evidence" value="ECO:0007669"/>
    <property type="project" value="TreeGrafter"/>
</dbReference>
<gene>
    <name evidence="6" type="ORF">C3Y92_06670</name>
</gene>
<evidence type="ECO:0000256" key="1">
    <source>
        <dbReference type="ARBA" id="ARBA00012528"/>
    </source>
</evidence>
<dbReference type="Pfam" id="PF00990">
    <property type="entry name" value="GGDEF"/>
    <property type="match status" value="1"/>
</dbReference>
<dbReference type="EMBL" id="CP026538">
    <property type="protein sequence ID" value="QAZ66934.1"/>
    <property type="molecule type" value="Genomic_DNA"/>
</dbReference>
<dbReference type="PANTHER" id="PTHR45138:SF9">
    <property type="entry name" value="DIGUANYLATE CYCLASE DGCM-RELATED"/>
    <property type="match status" value="1"/>
</dbReference>
<evidence type="ECO:0000313" key="6">
    <source>
        <dbReference type="EMBL" id="QAZ66934.1"/>
    </source>
</evidence>
<dbReference type="RefSeq" id="WP_129350954.1">
    <property type="nucleotide sequence ID" value="NZ_CP026538.1"/>
</dbReference>
<dbReference type="NCBIfam" id="TIGR00254">
    <property type="entry name" value="GGDEF"/>
    <property type="match status" value="1"/>
</dbReference>
<evidence type="ECO:0000259" key="5">
    <source>
        <dbReference type="PROSITE" id="PS50887"/>
    </source>
</evidence>
<evidence type="ECO:0000256" key="2">
    <source>
        <dbReference type="ARBA" id="ARBA00034247"/>
    </source>
</evidence>
<dbReference type="PROSITE" id="PS50887">
    <property type="entry name" value="GGDEF"/>
    <property type="match status" value="1"/>
</dbReference>
<comment type="catalytic activity">
    <reaction evidence="2">
        <text>2 GTP = 3',3'-c-di-GMP + 2 diphosphate</text>
        <dbReference type="Rhea" id="RHEA:24898"/>
        <dbReference type="ChEBI" id="CHEBI:33019"/>
        <dbReference type="ChEBI" id="CHEBI:37565"/>
        <dbReference type="ChEBI" id="CHEBI:58805"/>
        <dbReference type="EC" id="2.7.7.65"/>
    </reaction>
</comment>
<dbReference type="InterPro" id="IPR011006">
    <property type="entry name" value="CheY-like_superfamily"/>
</dbReference>
<dbReference type="Gene3D" id="3.40.50.2300">
    <property type="match status" value="1"/>
</dbReference>
<dbReference type="Proteomes" id="UP000293296">
    <property type="component" value="Chromosome"/>
</dbReference>
<dbReference type="SMART" id="SM00267">
    <property type="entry name" value="GGDEF"/>
    <property type="match status" value="1"/>
</dbReference>
<dbReference type="InterPro" id="IPR050469">
    <property type="entry name" value="Diguanylate_Cyclase"/>
</dbReference>
<evidence type="ECO:0000259" key="4">
    <source>
        <dbReference type="PROSITE" id="PS50110"/>
    </source>
</evidence>
<dbReference type="CDD" id="cd01949">
    <property type="entry name" value="GGDEF"/>
    <property type="match status" value="1"/>
</dbReference>
<dbReference type="Pfam" id="PF00072">
    <property type="entry name" value="Response_reg"/>
    <property type="match status" value="1"/>
</dbReference>
<keyword evidence="3" id="KW-0597">Phosphoprotein</keyword>
<organism evidence="6 7">
    <name type="scientific">Solidesulfovibrio carbinolicus</name>
    <dbReference type="NCBI Taxonomy" id="296842"/>
    <lineage>
        <taxon>Bacteria</taxon>
        <taxon>Pseudomonadati</taxon>
        <taxon>Thermodesulfobacteriota</taxon>
        <taxon>Desulfovibrionia</taxon>
        <taxon>Desulfovibrionales</taxon>
        <taxon>Desulfovibrionaceae</taxon>
        <taxon>Solidesulfovibrio</taxon>
    </lineage>
</organism>
<dbReference type="InterPro" id="IPR029787">
    <property type="entry name" value="Nucleotide_cyclase"/>
</dbReference>
<dbReference type="CDD" id="cd19920">
    <property type="entry name" value="REC_PA4781-like"/>
    <property type="match status" value="1"/>
</dbReference>
<accession>A0A4P6HKB4</accession>
<dbReference type="PANTHER" id="PTHR45138">
    <property type="entry name" value="REGULATORY COMPONENTS OF SENSORY TRANSDUCTION SYSTEM"/>
    <property type="match status" value="1"/>
</dbReference>
<dbReference type="Gene3D" id="3.30.70.270">
    <property type="match status" value="1"/>
</dbReference>
<reference evidence="6 7" key="1">
    <citation type="submission" date="2018-02" db="EMBL/GenBank/DDBJ databases">
        <title>Genome sequence of Desulfovibrio carbinolicus DSM 3852.</title>
        <authorList>
            <person name="Wilbanks E."/>
            <person name="Skennerton C.T."/>
            <person name="Orphan V.J."/>
        </authorList>
    </citation>
    <scope>NUCLEOTIDE SEQUENCE [LARGE SCALE GENOMIC DNA]</scope>
    <source>
        <strain evidence="6 7">DSM 3852</strain>
    </source>
</reference>
<proteinExistence type="predicted"/>
<dbReference type="InterPro" id="IPR001789">
    <property type="entry name" value="Sig_transdc_resp-reg_receiver"/>
</dbReference>
<dbReference type="KEGG" id="dcb:C3Y92_06670"/>
<dbReference type="SMART" id="SM00448">
    <property type="entry name" value="REC"/>
    <property type="match status" value="1"/>
</dbReference>
<dbReference type="SUPFAM" id="SSF52172">
    <property type="entry name" value="CheY-like"/>
    <property type="match status" value="1"/>
</dbReference>
<dbReference type="AlphaFoldDB" id="A0A4P6HKB4"/>
<dbReference type="OrthoDB" id="9778432at2"/>
<dbReference type="GO" id="GO:0043709">
    <property type="term" value="P:cell adhesion involved in single-species biofilm formation"/>
    <property type="evidence" value="ECO:0007669"/>
    <property type="project" value="TreeGrafter"/>
</dbReference>
<dbReference type="PROSITE" id="PS50110">
    <property type="entry name" value="RESPONSE_REGULATORY"/>
    <property type="match status" value="1"/>
</dbReference>
<protein>
    <recommendedName>
        <fullName evidence="1">diguanylate cyclase</fullName>
        <ecNumber evidence="1">2.7.7.65</ecNumber>
    </recommendedName>
</protein>